<reference evidence="3 4" key="1">
    <citation type="journal article" date="2024" name="J. Plant Pathol.">
        <title>Sequence and assembly of the genome of Seiridium unicorne, isolate CBS 538.82, causal agent of cypress canker disease.</title>
        <authorList>
            <person name="Scali E."/>
            <person name="Rocca G.D."/>
            <person name="Danti R."/>
            <person name="Garbelotto M."/>
            <person name="Barberini S."/>
            <person name="Baroncelli R."/>
            <person name="Emiliani G."/>
        </authorList>
    </citation>
    <scope>NUCLEOTIDE SEQUENCE [LARGE SCALE GENOMIC DNA]</scope>
    <source>
        <strain evidence="3 4">BM-138-508</strain>
    </source>
</reference>
<dbReference type="InterPro" id="IPR018555">
    <property type="entry name" value="C630.06c-like"/>
</dbReference>
<keyword evidence="4" id="KW-1185">Reference proteome</keyword>
<feature type="signal peptide" evidence="2">
    <location>
        <begin position="1"/>
        <end position="19"/>
    </location>
</feature>
<feature type="compositionally biased region" description="Basic residues" evidence="1">
    <location>
        <begin position="348"/>
        <end position="360"/>
    </location>
</feature>
<dbReference type="Proteomes" id="UP001408356">
    <property type="component" value="Unassembled WGS sequence"/>
</dbReference>
<feature type="chain" id="PRO_5046853517" evidence="2">
    <location>
        <begin position="20"/>
        <end position="433"/>
    </location>
</feature>
<organism evidence="3 4">
    <name type="scientific">Seiridium unicorne</name>
    <dbReference type="NCBI Taxonomy" id="138068"/>
    <lineage>
        <taxon>Eukaryota</taxon>
        <taxon>Fungi</taxon>
        <taxon>Dikarya</taxon>
        <taxon>Ascomycota</taxon>
        <taxon>Pezizomycotina</taxon>
        <taxon>Sordariomycetes</taxon>
        <taxon>Xylariomycetidae</taxon>
        <taxon>Amphisphaeriales</taxon>
        <taxon>Sporocadaceae</taxon>
        <taxon>Seiridium</taxon>
    </lineage>
</organism>
<evidence type="ECO:0000313" key="3">
    <source>
        <dbReference type="EMBL" id="KAK9419834.1"/>
    </source>
</evidence>
<comment type="caution">
    <text evidence="3">The sequence shown here is derived from an EMBL/GenBank/DDBJ whole genome shotgun (WGS) entry which is preliminary data.</text>
</comment>
<name>A0ABR2UZQ7_9PEZI</name>
<proteinExistence type="predicted"/>
<feature type="region of interest" description="Disordered" evidence="1">
    <location>
        <begin position="324"/>
        <end position="433"/>
    </location>
</feature>
<keyword evidence="2" id="KW-0732">Signal</keyword>
<evidence type="ECO:0000256" key="1">
    <source>
        <dbReference type="SAM" id="MobiDB-lite"/>
    </source>
</evidence>
<protein>
    <submittedName>
        <fullName evidence="3">Uncharacterized protein</fullName>
    </submittedName>
</protein>
<dbReference type="Pfam" id="PF09428">
    <property type="entry name" value="DUF2011"/>
    <property type="match status" value="1"/>
</dbReference>
<sequence length="433" mass="48219">MAVVIDVAAAAAVVVIVIAVVPHGDCGGELRERSQCSRGDHVVVVPAEVQAGEFKVPVPIFSAALEKKKSIRRRNSICERLPRQAGSRSPARAFTSAGGFRRWDSNWACRRKRKYQAPIIPNSLASRPMRQAPWGFWQPWGADKPISSLDLFPLITMFELPNSKRVRREELYDEVASDHEASLDEAAEIDLRGKLSAQLSGLLDFDIAPNAAAVQQAQPTEPEEAEAVPAGEPEGELSFEFRLFRDEAPTHKVVIEQNDDDPEARGEGAFVVPKRPISYYIAGEPDSAIVEKFRFAAVTPDYIFADAKQRRWGLEKPWHVTHITITGGPSGKGSLKSSTEDTQMADGKRKRPGKKRRIILRTREKAKKEKAEAAKKQLETKEEHLKAKKKRLNREKKLKRRAKEKEKKAADGGNTEQAGDEKMEDISDDSSEA</sequence>
<gene>
    <name evidence="3" type="ORF">SUNI508_07083</name>
</gene>
<feature type="compositionally biased region" description="Basic residues" evidence="1">
    <location>
        <begin position="386"/>
        <end position="402"/>
    </location>
</feature>
<accession>A0ABR2UZQ7</accession>
<feature type="compositionally biased region" description="Basic and acidic residues" evidence="1">
    <location>
        <begin position="361"/>
        <end position="385"/>
    </location>
</feature>
<dbReference type="EMBL" id="JARVKF010000288">
    <property type="protein sequence ID" value="KAK9419834.1"/>
    <property type="molecule type" value="Genomic_DNA"/>
</dbReference>
<evidence type="ECO:0000313" key="4">
    <source>
        <dbReference type="Proteomes" id="UP001408356"/>
    </source>
</evidence>
<evidence type="ECO:0000256" key="2">
    <source>
        <dbReference type="SAM" id="SignalP"/>
    </source>
</evidence>